<comment type="similarity">
    <text evidence="18">Belongs to the THEM4/THEM5 thioesterase family.</text>
</comment>
<dbReference type="GO" id="GO:0032587">
    <property type="term" value="C:ruffle membrane"/>
    <property type="evidence" value="ECO:0007669"/>
    <property type="project" value="UniProtKB-SubCell"/>
</dbReference>
<organism evidence="28 29">
    <name type="scientific">Patiria miniata</name>
    <name type="common">Bat star</name>
    <name type="synonym">Asterina miniata</name>
    <dbReference type="NCBI Taxonomy" id="46514"/>
    <lineage>
        <taxon>Eukaryota</taxon>
        <taxon>Metazoa</taxon>
        <taxon>Echinodermata</taxon>
        <taxon>Eleutherozoa</taxon>
        <taxon>Asterozoa</taxon>
        <taxon>Asteroidea</taxon>
        <taxon>Valvatacea</taxon>
        <taxon>Valvatida</taxon>
        <taxon>Asterinidae</taxon>
        <taxon>Patiria</taxon>
    </lineage>
</organism>
<dbReference type="SUPFAM" id="SSF54637">
    <property type="entry name" value="Thioesterase/thiol ester dehydrase-isomerase"/>
    <property type="match status" value="1"/>
</dbReference>
<evidence type="ECO:0000256" key="26">
    <source>
        <dbReference type="ARBA" id="ARBA00048180"/>
    </source>
</evidence>
<dbReference type="Gene3D" id="3.10.129.10">
    <property type="entry name" value="Hotdog Thioesterase"/>
    <property type="match status" value="1"/>
</dbReference>
<sequence>MTSSSKSHWDWLPETEELFSKLEAEPGWSQMRSTKTDKQMKYLYSRVVTENGPVIHFALFLHDKDGKLRGLCQFGEDANGLIKGAVHGGAIATMHDTTTGVLATDLGKKKMYTGYLNTTFKRPTPVRSAVLMEAVIDKVEGNKTFLKGYLKSPDEQVVYSECTALYITAEKPSGSNM</sequence>
<evidence type="ECO:0000256" key="13">
    <source>
        <dbReference type="ARBA" id="ARBA00023128"/>
    </source>
</evidence>
<comment type="catalytic activity">
    <reaction evidence="26">
        <text>tetradecanoyl-CoA + H2O = tetradecanoate + CoA + H(+)</text>
        <dbReference type="Rhea" id="RHEA:40119"/>
        <dbReference type="ChEBI" id="CHEBI:15377"/>
        <dbReference type="ChEBI" id="CHEBI:15378"/>
        <dbReference type="ChEBI" id="CHEBI:30807"/>
        <dbReference type="ChEBI" id="CHEBI:57287"/>
        <dbReference type="ChEBI" id="CHEBI:57385"/>
    </reaction>
    <physiologicalReaction direction="left-to-right" evidence="26">
        <dbReference type="Rhea" id="RHEA:40120"/>
    </physiologicalReaction>
</comment>
<evidence type="ECO:0000256" key="20">
    <source>
        <dbReference type="ARBA" id="ARBA00040123"/>
    </source>
</evidence>
<dbReference type="InterPro" id="IPR029069">
    <property type="entry name" value="HotDog_dom_sf"/>
</dbReference>
<keyword evidence="29" id="KW-1185">Reference proteome</keyword>
<dbReference type="PANTHER" id="PTHR12418:SF19">
    <property type="entry name" value="ACYL-COENZYME A THIOESTERASE THEM4"/>
    <property type="match status" value="1"/>
</dbReference>
<keyword evidence="13" id="KW-0496">Mitochondrion</keyword>
<evidence type="ECO:0000256" key="12">
    <source>
        <dbReference type="ARBA" id="ARBA00023098"/>
    </source>
</evidence>
<evidence type="ECO:0000256" key="4">
    <source>
        <dbReference type="ARBA" id="ARBA00004637"/>
    </source>
</evidence>
<evidence type="ECO:0000256" key="25">
    <source>
        <dbReference type="ARBA" id="ARBA00048074"/>
    </source>
</evidence>
<dbReference type="GO" id="GO:0006915">
    <property type="term" value="P:apoptotic process"/>
    <property type="evidence" value="ECO:0007669"/>
    <property type="project" value="UniProtKB-KW"/>
</dbReference>
<keyword evidence="8" id="KW-0999">Mitochondrion inner membrane</keyword>
<dbReference type="GO" id="GO:0005743">
    <property type="term" value="C:mitochondrial inner membrane"/>
    <property type="evidence" value="ECO:0007669"/>
    <property type="project" value="UniProtKB-SubCell"/>
</dbReference>
<dbReference type="RefSeq" id="XP_038078637.1">
    <property type="nucleotide sequence ID" value="XM_038222709.1"/>
</dbReference>
<dbReference type="InterPro" id="IPR006683">
    <property type="entry name" value="Thioestr_dom"/>
</dbReference>
<protein>
    <recommendedName>
        <fullName evidence="20">Acyl-coenzyme A thioesterase THEM4</fullName>
        <ecNumber evidence="19">3.1.2.2</ecNumber>
    </recommendedName>
    <alternativeName>
        <fullName evidence="21">Thioesterase superfamily member 4</fullName>
    </alternativeName>
</protein>
<evidence type="ECO:0000256" key="11">
    <source>
        <dbReference type="ARBA" id="ARBA00022946"/>
    </source>
</evidence>
<evidence type="ECO:0000256" key="18">
    <source>
        <dbReference type="ARBA" id="ARBA00038456"/>
    </source>
</evidence>
<evidence type="ECO:0000256" key="19">
    <source>
        <dbReference type="ARBA" id="ARBA00038848"/>
    </source>
</evidence>
<evidence type="ECO:0000256" key="9">
    <source>
        <dbReference type="ARBA" id="ARBA00022801"/>
    </source>
</evidence>
<dbReference type="OMA" id="MFYNDVE"/>
<evidence type="ECO:0000256" key="5">
    <source>
        <dbReference type="ARBA" id="ARBA00022475"/>
    </source>
</evidence>
<evidence type="ECO:0000256" key="1">
    <source>
        <dbReference type="ARBA" id="ARBA00004496"/>
    </source>
</evidence>
<evidence type="ECO:0000256" key="10">
    <source>
        <dbReference type="ARBA" id="ARBA00022832"/>
    </source>
</evidence>
<evidence type="ECO:0000256" key="23">
    <source>
        <dbReference type="ARBA" id="ARBA00047734"/>
    </source>
</evidence>
<evidence type="ECO:0000256" key="2">
    <source>
        <dbReference type="ARBA" id="ARBA00004569"/>
    </source>
</evidence>
<keyword evidence="14" id="KW-0472">Membrane</keyword>
<evidence type="ECO:0000313" key="29">
    <source>
        <dbReference type="Proteomes" id="UP000887568"/>
    </source>
</evidence>
<reference evidence="28" key="1">
    <citation type="submission" date="2022-11" db="UniProtKB">
        <authorList>
            <consortium name="EnsemblMetazoa"/>
        </authorList>
    </citation>
    <scope>IDENTIFICATION</scope>
</reference>
<evidence type="ECO:0000313" key="28">
    <source>
        <dbReference type="EnsemblMetazoa" id="XP_038078638.1"/>
    </source>
</evidence>
<dbReference type="GO" id="GO:0006631">
    <property type="term" value="P:fatty acid metabolic process"/>
    <property type="evidence" value="ECO:0007669"/>
    <property type="project" value="UniProtKB-KW"/>
</dbReference>
<comment type="catalytic activity">
    <reaction evidence="25">
        <text>dodecanoyl-CoA + H2O = dodecanoate + CoA + H(+)</text>
        <dbReference type="Rhea" id="RHEA:30135"/>
        <dbReference type="ChEBI" id="CHEBI:15377"/>
        <dbReference type="ChEBI" id="CHEBI:15378"/>
        <dbReference type="ChEBI" id="CHEBI:18262"/>
        <dbReference type="ChEBI" id="CHEBI:57287"/>
        <dbReference type="ChEBI" id="CHEBI:57375"/>
    </reaction>
    <physiologicalReaction direction="left-to-right" evidence="25">
        <dbReference type="Rhea" id="RHEA:30136"/>
    </physiologicalReaction>
</comment>
<evidence type="ECO:0000256" key="17">
    <source>
        <dbReference type="ARBA" id="ARBA00037002"/>
    </source>
</evidence>
<dbReference type="Proteomes" id="UP000887568">
    <property type="component" value="Unplaced"/>
</dbReference>
<dbReference type="EnsemblMetazoa" id="XM_038222710.1">
    <property type="protein sequence ID" value="XP_038078638.1"/>
    <property type="gene ID" value="LOC119745976"/>
</dbReference>
<dbReference type="GO" id="GO:0005758">
    <property type="term" value="C:mitochondrial intermembrane space"/>
    <property type="evidence" value="ECO:0007669"/>
    <property type="project" value="UniProtKB-SubCell"/>
</dbReference>
<dbReference type="EnsemblMetazoa" id="XM_038222709.1">
    <property type="protein sequence ID" value="XP_038078637.1"/>
    <property type="gene ID" value="LOC119745976"/>
</dbReference>
<comment type="catalytic activity">
    <reaction evidence="16">
        <text>(5Z,8Z,11Z,14Z)-eicosatetraenoyl-CoA + H2O = (5Z,8Z,11Z,14Z)-eicosatetraenoate + CoA + H(+)</text>
        <dbReference type="Rhea" id="RHEA:40151"/>
        <dbReference type="ChEBI" id="CHEBI:15377"/>
        <dbReference type="ChEBI" id="CHEBI:15378"/>
        <dbReference type="ChEBI" id="CHEBI:32395"/>
        <dbReference type="ChEBI" id="CHEBI:57287"/>
        <dbReference type="ChEBI" id="CHEBI:57368"/>
    </reaction>
    <physiologicalReaction direction="left-to-right" evidence="16">
        <dbReference type="Rhea" id="RHEA:40152"/>
    </physiologicalReaction>
</comment>
<dbReference type="PANTHER" id="PTHR12418">
    <property type="entry name" value="ACYL-COENZYME A THIOESTERASE THEM4"/>
    <property type="match status" value="1"/>
</dbReference>
<keyword evidence="11" id="KW-0809">Transit peptide</keyword>
<feature type="domain" description="Thioesterase" evidence="27">
    <location>
        <begin position="84"/>
        <end position="155"/>
    </location>
</feature>
<name>A0A914BQQ5_PATMI</name>
<comment type="catalytic activity">
    <reaction evidence="22">
        <text>octanoyl-CoA + H2O = octanoate + CoA + H(+)</text>
        <dbReference type="Rhea" id="RHEA:30143"/>
        <dbReference type="ChEBI" id="CHEBI:15377"/>
        <dbReference type="ChEBI" id="CHEBI:15378"/>
        <dbReference type="ChEBI" id="CHEBI:25646"/>
        <dbReference type="ChEBI" id="CHEBI:57287"/>
        <dbReference type="ChEBI" id="CHEBI:57386"/>
    </reaction>
    <physiologicalReaction direction="left-to-right" evidence="22">
        <dbReference type="Rhea" id="RHEA:30144"/>
    </physiologicalReaction>
</comment>
<proteinExistence type="inferred from homology"/>
<evidence type="ECO:0000256" key="3">
    <source>
        <dbReference type="ARBA" id="ARBA00004632"/>
    </source>
</evidence>
<comment type="catalytic activity">
    <reaction evidence="17">
        <text>(9Z)-octadecenoyl-CoA + H2O = (9Z)-octadecenoate + CoA + H(+)</text>
        <dbReference type="Rhea" id="RHEA:40139"/>
        <dbReference type="ChEBI" id="CHEBI:15377"/>
        <dbReference type="ChEBI" id="CHEBI:15378"/>
        <dbReference type="ChEBI" id="CHEBI:30823"/>
        <dbReference type="ChEBI" id="CHEBI:57287"/>
        <dbReference type="ChEBI" id="CHEBI:57387"/>
    </reaction>
    <physiologicalReaction direction="left-to-right" evidence="17">
        <dbReference type="Rhea" id="RHEA:40140"/>
    </physiologicalReaction>
</comment>
<evidence type="ECO:0000256" key="24">
    <source>
        <dbReference type="ARBA" id="ARBA00047969"/>
    </source>
</evidence>
<accession>A0A914BQQ5</accession>
<keyword evidence="12" id="KW-0443">Lipid metabolism</keyword>
<comment type="catalytic activity">
    <reaction evidence="23">
        <text>hexadecanoyl-CoA + H2O = hexadecanoate + CoA + H(+)</text>
        <dbReference type="Rhea" id="RHEA:16645"/>
        <dbReference type="ChEBI" id="CHEBI:7896"/>
        <dbReference type="ChEBI" id="CHEBI:15377"/>
        <dbReference type="ChEBI" id="CHEBI:15378"/>
        <dbReference type="ChEBI" id="CHEBI:57287"/>
        <dbReference type="ChEBI" id="CHEBI:57379"/>
        <dbReference type="EC" id="3.1.2.2"/>
    </reaction>
    <physiologicalReaction direction="left-to-right" evidence="23">
        <dbReference type="Rhea" id="RHEA:16646"/>
    </physiologicalReaction>
</comment>
<evidence type="ECO:0000256" key="6">
    <source>
        <dbReference type="ARBA" id="ARBA00022490"/>
    </source>
</evidence>
<comment type="catalytic activity">
    <reaction evidence="24">
        <text>decanoyl-CoA + H2O = decanoate + CoA + H(+)</text>
        <dbReference type="Rhea" id="RHEA:40059"/>
        <dbReference type="ChEBI" id="CHEBI:15377"/>
        <dbReference type="ChEBI" id="CHEBI:15378"/>
        <dbReference type="ChEBI" id="CHEBI:27689"/>
        <dbReference type="ChEBI" id="CHEBI:57287"/>
        <dbReference type="ChEBI" id="CHEBI:61430"/>
    </reaction>
    <physiologicalReaction direction="left-to-right" evidence="24">
        <dbReference type="Rhea" id="RHEA:40060"/>
    </physiologicalReaction>
</comment>
<keyword evidence="5" id="KW-1003">Cell membrane</keyword>
<evidence type="ECO:0000256" key="14">
    <source>
        <dbReference type="ARBA" id="ARBA00023136"/>
    </source>
</evidence>
<evidence type="ECO:0000256" key="21">
    <source>
        <dbReference type="ARBA" id="ARBA00043210"/>
    </source>
</evidence>
<keyword evidence="6" id="KW-0963">Cytoplasm</keyword>
<keyword evidence="9" id="KW-0378">Hydrolase</keyword>
<evidence type="ECO:0000256" key="8">
    <source>
        <dbReference type="ARBA" id="ARBA00022792"/>
    </source>
</evidence>
<keyword evidence="15" id="KW-0966">Cell projection</keyword>
<dbReference type="Pfam" id="PF03061">
    <property type="entry name" value="4HBT"/>
    <property type="match status" value="1"/>
</dbReference>
<dbReference type="OrthoDB" id="506431at2759"/>
<dbReference type="GO" id="GO:0016787">
    <property type="term" value="F:hydrolase activity"/>
    <property type="evidence" value="ECO:0007669"/>
    <property type="project" value="UniProtKB-KW"/>
</dbReference>
<keyword evidence="10" id="KW-0276">Fatty acid metabolism</keyword>
<dbReference type="InterPro" id="IPR052365">
    <property type="entry name" value="THEM4/THEM5_acyl-CoA_thioest"/>
</dbReference>
<dbReference type="RefSeq" id="XP_038078638.1">
    <property type="nucleotide sequence ID" value="XM_038222710.1"/>
</dbReference>
<evidence type="ECO:0000256" key="15">
    <source>
        <dbReference type="ARBA" id="ARBA00023273"/>
    </source>
</evidence>
<evidence type="ECO:0000259" key="27">
    <source>
        <dbReference type="Pfam" id="PF03061"/>
    </source>
</evidence>
<dbReference type="EC" id="3.1.2.2" evidence="19"/>
<dbReference type="GeneID" id="119745976"/>
<dbReference type="AlphaFoldDB" id="A0A914BQQ5"/>
<keyword evidence="7" id="KW-0053">Apoptosis</keyword>
<evidence type="ECO:0000256" key="7">
    <source>
        <dbReference type="ARBA" id="ARBA00022703"/>
    </source>
</evidence>
<evidence type="ECO:0000256" key="22">
    <source>
        <dbReference type="ARBA" id="ARBA00047588"/>
    </source>
</evidence>
<comment type="subcellular location">
    <subcellularLocation>
        <location evidence="3">Cell projection</location>
        <location evidence="3">Ruffle membrane</location>
    </subcellularLocation>
    <subcellularLocation>
        <location evidence="1">Cytoplasm</location>
    </subcellularLocation>
    <subcellularLocation>
        <location evidence="4">Mitochondrion inner membrane</location>
        <topology evidence="4">Peripheral membrane protein</topology>
    </subcellularLocation>
    <subcellularLocation>
        <location evidence="2">Mitochondrion intermembrane space</location>
    </subcellularLocation>
</comment>
<dbReference type="CDD" id="cd03443">
    <property type="entry name" value="PaaI_thioesterase"/>
    <property type="match status" value="1"/>
</dbReference>
<evidence type="ECO:0000256" key="16">
    <source>
        <dbReference type="ARBA" id="ARBA00035852"/>
    </source>
</evidence>